<keyword evidence="2" id="KW-0175">Coiled coil</keyword>
<keyword evidence="3" id="KW-0732">Signal</keyword>
<name>A0A0L8C2V1_ENSAD</name>
<dbReference type="RefSeq" id="WP_053248058.1">
    <property type="nucleotide sequence ID" value="NZ_LGAP01000002.1"/>
</dbReference>
<feature type="signal peptide" evidence="3">
    <location>
        <begin position="1"/>
        <end position="25"/>
    </location>
</feature>
<dbReference type="NCBIfam" id="TIGR01730">
    <property type="entry name" value="RND_mfp"/>
    <property type="match status" value="1"/>
</dbReference>
<dbReference type="Gene3D" id="2.40.420.20">
    <property type="match status" value="1"/>
</dbReference>
<dbReference type="Proteomes" id="UP000037425">
    <property type="component" value="Unassembled WGS sequence"/>
</dbReference>
<dbReference type="OrthoDB" id="7422354at2"/>
<dbReference type="PANTHER" id="PTHR30469">
    <property type="entry name" value="MULTIDRUG RESISTANCE PROTEIN MDTA"/>
    <property type="match status" value="1"/>
</dbReference>
<dbReference type="InterPro" id="IPR058637">
    <property type="entry name" value="YknX-like_C"/>
</dbReference>
<dbReference type="Gene3D" id="2.40.50.100">
    <property type="match status" value="1"/>
</dbReference>
<dbReference type="AlphaFoldDB" id="A0A0L8C2V1"/>
<accession>A0A0L8C2V1</accession>
<dbReference type="GO" id="GO:1990281">
    <property type="term" value="C:efflux pump complex"/>
    <property type="evidence" value="ECO:0007669"/>
    <property type="project" value="TreeGrafter"/>
</dbReference>
<reference evidence="7" key="1">
    <citation type="submission" date="2015-07" db="EMBL/GenBank/DDBJ databases">
        <title>Whole genome sequence of an Ensifer adhaerens strain isolated from a cave pool in the Wind Cave National Park.</title>
        <authorList>
            <person name="Eng W.W.H."/>
            <person name="Gan H.M."/>
            <person name="Barton H.A."/>
            <person name="Savka M.A."/>
        </authorList>
    </citation>
    <scope>NUCLEOTIDE SEQUENCE [LARGE SCALE GENOMIC DNA]</scope>
    <source>
        <strain evidence="7">SD006</strain>
    </source>
</reference>
<feature type="coiled-coil region" evidence="2">
    <location>
        <begin position="106"/>
        <end position="140"/>
    </location>
</feature>
<dbReference type="InterPro" id="IPR006143">
    <property type="entry name" value="RND_pump_MFP"/>
</dbReference>
<dbReference type="Gene3D" id="1.10.287.470">
    <property type="entry name" value="Helix hairpin bin"/>
    <property type="match status" value="1"/>
</dbReference>
<organism evidence="6 7">
    <name type="scientific">Ensifer adhaerens</name>
    <name type="common">Sinorhizobium morelense</name>
    <dbReference type="NCBI Taxonomy" id="106592"/>
    <lineage>
        <taxon>Bacteria</taxon>
        <taxon>Pseudomonadati</taxon>
        <taxon>Pseudomonadota</taxon>
        <taxon>Alphaproteobacteria</taxon>
        <taxon>Hyphomicrobiales</taxon>
        <taxon>Rhizobiaceae</taxon>
        <taxon>Sinorhizobium/Ensifer group</taxon>
        <taxon>Ensifer</taxon>
    </lineage>
</organism>
<comment type="similarity">
    <text evidence="1">Belongs to the membrane fusion protein (MFP) (TC 8.A.1) family.</text>
</comment>
<feature type="domain" description="YknX-like C-terminal permuted SH3-like" evidence="5">
    <location>
        <begin position="319"/>
        <end position="384"/>
    </location>
</feature>
<feature type="chain" id="PRO_5005581382" evidence="3">
    <location>
        <begin position="26"/>
        <end position="395"/>
    </location>
</feature>
<evidence type="ECO:0000256" key="2">
    <source>
        <dbReference type="SAM" id="Coils"/>
    </source>
</evidence>
<gene>
    <name evidence="6" type="ORF">AC244_07010</name>
</gene>
<dbReference type="Pfam" id="PF25989">
    <property type="entry name" value="YknX_C"/>
    <property type="match status" value="1"/>
</dbReference>
<dbReference type="EMBL" id="LGAP01000002">
    <property type="protein sequence ID" value="KOF21118.1"/>
    <property type="molecule type" value="Genomic_DNA"/>
</dbReference>
<proteinExistence type="inferred from homology"/>
<dbReference type="SUPFAM" id="SSF111369">
    <property type="entry name" value="HlyD-like secretion proteins"/>
    <property type="match status" value="1"/>
</dbReference>
<feature type="domain" description="CusB-like beta-barrel" evidence="4">
    <location>
        <begin position="243"/>
        <end position="314"/>
    </location>
</feature>
<evidence type="ECO:0000259" key="4">
    <source>
        <dbReference type="Pfam" id="PF25954"/>
    </source>
</evidence>
<comment type="caution">
    <text evidence="6">The sequence shown here is derived from an EMBL/GenBank/DDBJ whole genome shotgun (WGS) entry which is preliminary data.</text>
</comment>
<dbReference type="Gene3D" id="2.40.30.170">
    <property type="match status" value="1"/>
</dbReference>
<evidence type="ECO:0000259" key="5">
    <source>
        <dbReference type="Pfam" id="PF25989"/>
    </source>
</evidence>
<evidence type="ECO:0000313" key="7">
    <source>
        <dbReference type="Proteomes" id="UP000037425"/>
    </source>
</evidence>
<evidence type="ECO:0000313" key="6">
    <source>
        <dbReference type="EMBL" id="KOF21118.1"/>
    </source>
</evidence>
<dbReference type="GO" id="GO:0015562">
    <property type="term" value="F:efflux transmembrane transporter activity"/>
    <property type="evidence" value="ECO:0007669"/>
    <property type="project" value="TreeGrafter"/>
</dbReference>
<evidence type="ECO:0000256" key="1">
    <source>
        <dbReference type="ARBA" id="ARBA00009477"/>
    </source>
</evidence>
<dbReference type="InterPro" id="IPR058792">
    <property type="entry name" value="Beta-barrel_RND_2"/>
</dbReference>
<dbReference type="PATRIC" id="fig|106592.7.peg.3047"/>
<protein>
    <submittedName>
        <fullName evidence="6">Hemolysin secretion protein D</fullName>
    </submittedName>
</protein>
<dbReference type="Pfam" id="PF25954">
    <property type="entry name" value="Beta-barrel_RND_2"/>
    <property type="match status" value="1"/>
</dbReference>
<dbReference type="PANTHER" id="PTHR30469:SF15">
    <property type="entry name" value="HLYD FAMILY OF SECRETION PROTEINS"/>
    <property type="match status" value="1"/>
</dbReference>
<evidence type="ECO:0000256" key="3">
    <source>
        <dbReference type="SAM" id="SignalP"/>
    </source>
</evidence>
<sequence>MAQKVLPVLSVCVAMIIAPYSSAFAEEATKVQPAQSLPSIVVTEAVDQSISDRVVATGTIQAVEQVYVAPLVEGLSIRSLNVDIGDNVEEGSVLVVLNDDALRLEKSQLEAALAKAEAGLAQLNAQLSEATANAEEATRVSDRNAELAKNGTVSTAEADRVRALAAATRARVRSAEQAVAVSSADIKVAQAQIDDIDLRLTRTEVKAPVAGVISAKNAKIGAIANGSGEPLFAMIRDGAIEMKADVAEADIIKLAVGQPATITLAGGDTKVEGAIRLIAPTVDPVSRLGTVFISLKDTTKARSGMYANAVITAQEKQAVVLPQTAVTNENGKTIVRKVDNGVVNIVPVKTGISDGKFVEVVEGLKAGEQVVARAGAYVRDGDRINPVKSAQPATN</sequence>